<evidence type="ECO:0000313" key="1">
    <source>
        <dbReference type="EMBL" id="CQR74512.1"/>
    </source>
</evidence>
<sequence length="67" mass="8110">MLSPFFSNKKMQPLYFLRDAFFLLSSHRQPPCIKSIIYVIAELKKERVNIDPRQRRKVLKERKEKMA</sequence>
<accession>A0A0U1L481</accession>
<keyword evidence="2" id="KW-1185">Reference proteome</keyword>
<dbReference type="EMBL" id="CTRP01000014">
    <property type="protein sequence ID" value="CQR74512.1"/>
    <property type="molecule type" value="Genomic_DNA"/>
</dbReference>
<dbReference type="AlphaFoldDB" id="A0A0U1L481"/>
<proteinExistence type="predicted"/>
<protein>
    <submittedName>
        <fullName evidence="1">Uncharacterized protein</fullName>
    </submittedName>
</protein>
<name>A0A0U1L481_9FIRM</name>
<dbReference type="Proteomes" id="UP000049855">
    <property type="component" value="Unassembled WGS sequence"/>
</dbReference>
<gene>
    <name evidence="1" type="ORF">SpAn4DRAFT_0974</name>
</gene>
<organism evidence="1 2">
    <name type="scientific">Sporomusa ovata</name>
    <dbReference type="NCBI Taxonomy" id="2378"/>
    <lineage>
        <taxon>Bacteria</taxon>
        <taxon>Bacillati</taxon>
        <taxon>Bacillota</taxon>
        <taxon>Negativicutes</taxon>
        <taxon>Selenomonadales</taxon>
        <taxon>Sporomusaceae</taxon>
        <taxon>Sporomusa</taxon>
    </lineage>
</organism>
<evidence type="ECO:0000313" key="2">
    <source>
        <dbReference type="Proteomes" id="UP000049855"/>
    </source>
</evidence>
<reference evidence="2" key="1">
    <citation type="submission" date="2015-03" db="EMBL/GenBank/DDBJ databases">
        <authorList>
            <person name="Nijsse Bart"/>
        </authorList>
    </citation>
    <scope>NUCLEOTIDE SEQUENCE [LARGE SCALE GENOMIC DNA]</scope>
</reference>